<comment type="caution">
    <text evidence="1">The sequence shown here is derived from an EMBL/GenBank/DDBJ whole genome shotgun (WGS) entry which is preliminary data.</text>
</comment>
<dbReference type="VEuPathDB" id="FungiDB:VP01_2496g1"/>
<name>A0A0L6V7L1_9BASI</name>
<dbReference type="Proteomes" id="UP000037035">
    <property type="component" value="Unassembled WGS sequence"/>
</dbReference>
<dbReference type="STRING" id="27349.A0A0L6V7L1"/>
<protein>
    <submittedName>
        <fullName evidence="1">Uncharacterized protein</fullName>
    </submittedName>
</protein>
<evidence type="ECO:0000313" key="2">
    <source>
        <dbReference type="Proteomes" id="UP000037035"/>
    </source>
</evidence>
<evidence type="ECO:0000313" key="1">
    <source>
        <dbReference type="EMBL" id="KNZ56105.1"/>
    </source>
</evidence>
<accession>A0A0L6V7L1</accession>
<proteinExistence type="predicted"/>
<dbReference type="AlphaFoldDB" id="A0A0L6V7L1"/>
<sequence length="169" mass="18014">MLRLPVEASTPAAAPSIFSTGSAFSADLVDAGALYNDEESQIKIEGMALWGARSTCRSLFGRRSGFNGIFRRLASINRGVRGGTVVGDDWMIKISSAFSGCYCTHLQGRWINLVDSVASGGKKMTRAERQVLAKSVAAEQARNQADIKRSNPLANRVPSIGLAPVPTPS</sequence>
<dbReference type="EMBL" id="LAVV01007387">
    <property type="protein sequence ID" value="KNZ56105.1"/>
    <property type="molecule type" value="Genomic_DNA"/>
</dbReference>
<reference evidence="1 2" key="1">
    <citation type="submission" date="2015-08" db="EMBL/GenBank/DDBJ databases">
        <title>Next Generation Sequencing and Analysis of the Genome of Puccinia sorghi L Schw, the Causal Agent of Maize Common Rust.</title>
        <authorList>
            <person name="Rochi L."/>
            <person name="Burguener G."/>
            <person name="Darino M."/>
            <person name="Turjanski A."/>
            <person name="Kreff E."/>
            <person name="Dieguez M.J."/>
            <person name="Sacco F."/>
        </authorList>
    </citation>
    <scope>NUCLEOTIDE SEQUENCE [LARGE SCALE GENOMIC DNA]</scope>
    <source>
        <strain evidence="1 2">RO10H11247</strain>
    </source>
</reference>
<gene>
    <name evidence="1" type="ORF">VP01_2496g1</name>
</gene>
<organism evidence="1 2">
    <name type="scientific">Puccinia sorghi</name>
    <dbReference type="NCBI Taxonomy" id="27349"/>
    <lineage>
        <taxon>Eukaryota</taxon>
        <taxon>Fungi</taxon>
        <taxon>Dikarya</taxon>
        <taxon>Basidiomycota</taxon>
        <taxon>Pucciniomycotina</taxon>
        <taxon>Pucciniomycetes</taxon>
        <taxon>Pucciniales</taxon>
        <taxon>Pucciniaceae</taxon>
        <taxon>Puccinia</taxon>
    </lineage>
</organism>
<keyword evidence="2" id="KW-1185">Reference proteome</keyword>